<feature type="modified residue" description="4-aspartylphosphate" evidence="1">
    <location>
        <position position="66"/>
    </location>
</feature>
<comment type="caution">
    <text evidence="3">The sequence shown here is derived from an EMBL/GenBank/DDBJ whole genome shotgun (WGS) entry which is preliminary data.</text>
</comment>
<evidence type="ECO:0000259" key="2">
    <source>
        <dbReference type="PROSITE" id="PS50110"/>
    </source>
</evidence>
<name>A0A4Q2EG51_9ACTN</name>
<sequence length="141" mass="15066">MSEEAPAAKATILIYSDDRHTRDQVKVALGRRVAADVPELSTVECATHQAAIKVLDEGGIDLVIADGEAVPLGGMGLCRQAKDEVANCPPFLLLVERVADAWLATWSRADAVVPYPIDPIRLPASVADVLRARLGEQARVS</sequence>
<organism evidence="3 4">
    <name type="scientific">Propioniciclava flava</name>
    <dbReference type="NCBI Taxonomy" id="2072026"/>
    <lineage>
        <taxon>Bacteria</taxon>
        <taxon>Bacillati</taxon>
        <taxon>Actinomycetota</taxon>
        <taxon>Actinomycetes</taxon>
        <taxon>Propionibacteriales</taxon>
        <taxon>Propionibacteriaceae</taxon>
        <taxon>Propioniciclava</taxon>
    </lineage>
</organism>
<evidence type="ECO:0000313" key="3">
    <source>
        <dbReference type="EMBL" id="RXW32331.1"/>
    </source>
</evidence>
<dbReference type="GO" id="GO:0000160">
    <property type="term" value="P:phosphorelay signal transduction system"/>
    <property type="evidence" value="ECO:0007669"/>
    <property type="project" value="InterPro"/>
</dbReference>
<reference evidence="3 4" key="1">
    <citation type="submission" date="2018-01" db="EMBL/GenBank/DDBJ databases">
        <title>Lactibacter flavus gen. nov., sp. nov., a novel bacterium of the family Propionibacteriaceae isolated from raw milk and dairy products.</title>
        <authorList>
            <person name="Wenning M."/>
            <person name="Breitenwieser F."/>
            <person name="Huptas C."/>
            <person name="von Neubeck M."/>
            <person name="Busse H.-J."/>
            <person name="Scherer S."/>
        </authorList>
    </citation>
    <scope>NUCLEOTIDE SEQUENCE [LARGE SCALE GENOMIC DNA]</scope>
    <source>
        <strain evidence="3 4">VG341</strain>
    </source>
</reference>
<dbReference type="Proteomes" id="UP000290624">
    <property type="component" value="Unassembled WGS sequence"/>
</dbReference>
<dbReference type="PROSITE" id="PS50110">
    <property type="entry name" value="RESPONSE_REGULATORY"/>
    <property type="match status" value="1"/>
</dbReference>
<dbReference type="RefSeq" id="WP_129458552.1">
    <property type="nucleotide sequence ID" value="NZ_PPCV01000004.1"/>
</dbReference>
<dbReference type="InterPro" id="IPR001789">
    <property type="entry name" value="Sig_transdc_resp-reg_receiver"/>
</dbReference>
<keyword evidence="1" id="KW-0597">Phosphoprotein</keyword>
<accession>A0A4Q2EG51</accession>
<feature type="domain" description="Response regulatory" evidence="2">
    <location>
        <begin position="11"/>
        <end position="130"/>
    </location>
</feature>
<evidence type="ECO:0000313" key="4">
    <source>
        <dbReference type="Proteomes" id="UP000290624"/>
    </source>
</evidence>
<dbReference type="OrthoDB" id="3395459at2"/>
<dbReference type="Gene3D" id="3.40.50.2300">
    <property type="match status" value="1"/>
</dbReference>
<evidence type="ECO:0000256" key="1">
    <source>
        <dbReference type="PROSITE-ProRule" id="PRU00169"/>
    </source>
</evidence>
<keyword evidence="4" id="KW-1185">Reference proteome</keyword>
<gene>
    <name evidence="3" type="ORF">C1706_07170</name>
</gene>
<dbReference type="SUPFAM" id="SSF52172">
    <property type="entry name" value="CheY-like"/>
    <property type="match status" value="1"/>
</dbReference>
<dbReference type="InterPro" id="IPR011006">
    <property type="entry name" value="CheY-like_superfamily"/>
</dbReference>
<proteinExistence type="predicted"/>
<dbReference type="AlphaFoldDB" id="A0A4Q2EG51"/>
<protein>
    <recommendedName>
        <fullName evidence="2">Response regulatory domain-containing protein</fullName>
    </recommendedName>
</protein>
<dbReference type="EMBL" id="PPCV01000004">
    <property type="protein sequence ID" value="RXW32331.1"/>
    <property type="molecule type" value="Genomic_DNA"/>
</dbReference>